<dbReference type="InterPro" id="IPR015854">
    <property type="entry name" value="ABC_transpr_LolD-like"/>
</dbReference>
<organism evidence="5 6">
    <name type="scientific">Candidatus Nealsonbacteria bacterium RIFCSPLOWO2_01_FULL_41_9</name>
    <dbReference type="NCBI Taxonomy" id="1801671"/>
    <lineage>
        <taxon>Bacteria</taxon>
        <taxon>Candidatus Nealsoniibacteriota</taxon>
    </lineage>
</organism>
<accession>A0A1G2ECS8</accession>
<dbReference type="PROSITE" id="PS50893">
    <property type="entry name" value="ABC_TRANSPORTER_2"/>
    <property type="match status" value="1"/>
</dbReference>
<evidence type="ECO:0000256" key="2">
    <source>
        <dbReference type="ARBA" id="ARBA00022741"/>
    </source>
</evidence>
<keyword evidence="2" id="KW-0547">Nucleotide-binding</keyword>
<dbReference type="GO" id="GO:0005524">
    <property type="term" value="F:ATP binding"/>
    <property type="evidence" value="ECO:0007669"/>
    <property type="project" value="UniProtKB-KW"/>
</dbReference>
<evidence type="ECO:0000313" key="6">
    <source>
        <dbReference type="Proteomes" id="UP000176406"/>
    </source>
</evidence>
<dbReference type="GO" id="GO:0016887">
    <property type="term" value="F:ATP hydrolysis activity"/>
    <property type="evidence" value="ECO:0007669"/>
    <property type="project" value="InterPro"/>
</dbReference>
<evidence type="ECO:0000259" key="4">
    <source>
        <dbReference type="PROSITE" id="PS50893"/>
    </source>
</evidence>
<dbReference type="InterPro" id="IPR003439">
    <property type="entry name" value="ABC_transporter-like_ATP-bd"/>
</dbReference>
<keyword evidence="5" id="KW-0131">Cell cycle</keyword>
<dbReference type="InterPro" id="IPR027417">
    <property type="entry name" value="P-loop_NTPase"/>
</dbReference>
<dbReference type="PANTHER" id="PTHR24220:SF470">
    <property type="entry name" value="CELL DIVISION ATP-BINDING PROTEIN FTSE"/>
    <property type="match status" value="1"/>
</dbReference>
<feature type="domain" description="ABC transporter" evidence="4">
    <location>
        <begin position="2"/>
        <end position="232"/>
    </location>
</feature>
<dbReference type="FunFam" id="3.40.50.300:FF:000056">
    <property type="entry name" value="Cell division ATP-binding protein FtsE"/>
    <property type="match status" value="1"/>
</dbReference>
<keyword evidence="3 5" id="KW-0067">ATP-binding</keyword>
<dbReference type="EMBL" id="MHMG01000012">
    <property type="protein sequence ID" value="OGZ23647.1"/>
    <property type="molecule type" value="Genomic_DNA"/>
</dbReference>
<dbReference type="SUPFAM" id="SSF52540">
    <property type="entry name" value="P-loop containing nucleoside triphosphate hydrolases"/>
    <property type="match status" value="1"/>
</dbReference>
<evidence type="ECO:0000256" key="3">
    <source>
        <dbReference type="ARBA" id="ARBA00022840"/>
    </source>
</evidence>
<dbReference type="GO" id="GO:0051301">
    <property type="term" value="P:cell division"/>
    <property type="evidence" value="ECO:0007669"/>
    <property type="project" value="UniProtKB-KW"/>
</dbReference>
<keyword evidence="5" id="KW-0132">Cell division</keyword>
<comment type="similarity">
    <text evidence="1">Belongs to the ABC transporter superfamily.</text>
</comment>
<comment type="caution">
    <text evidence="5">The sequence shown here is derived from an EMBL/GenBank/DDBJ whole genome shotgun (WGS) entry which is preliminary data.</text>
</comment>
<reference evidence="5 6" key="1">
    <citation type="journal article" date="2016" name="Nat. Commun.">
        <title>Thousands of microbial genomes shed light on interconnected biogeochemical processes in an aquifer system.</title>
        <authorList>
            <person name="Anantharaman K."/>
            <person name="Brown C.T."/>
            <person name="Hug L.A."/>
            <person name="Sharon I."/>
            <person name="Castelle C.J."/>
            <person name="Probst A.J."/>
            <person name="Thomas B.C."/>
            <person name="Singh A."/>
            <person name="Wilkins M.J."/>
            <person name="Karaoz U."/>
            <person name="Brodie E.L."/>
            <person name="Williams K.H."/>
            <person name="Hubbard S.S."/>
            <person name="Banfield J.F."/>
        </authorList>
    </citation>
    <scope>NUCLEOTIDE SEQUENCE [LARGE SCALE GENOMIC DNA]</scope>
</reference>
<gene>
    <name evidence="5" type="ORF">A3A08_02160</name>
</gene>
<evidence type="ECO:0000313" key="5">
    <source>
        <dbReference type="EMBL" id="OGZ23647.1"/>
    </source>
</evidence>
<sequence length="232" mass="26112">MILFDKVTKIYTPHKNSDEKITALEEISLEINPKEFVSITGRSGAGKTTLLKLLLVEEKPTAGQIFFQGHNICEIKSEHLPYLRRQIGAVFQDYKLFPSKTVFENIAYVMEVIGAGKEDIKRDVPKVLEIVGLTERANHFPRELSGGEAQRAAIARALIHRPEVILADEPTGNLDPYNTLEIIRLLLKINEMGTTVVLATHNRETINSIGKRVISLDKGKIIRDEQEGRFIL</sequence>
<dbReference type="GO" id="GO:0005886">
    <property type="term" value="C:plasma membrane"/>
    <property type="evidence" value="ECO:0007669"/>
    <property type="project" value="TreeGrafter"/>
</dbReference>
<proteinExistence type="inferred from homology"/>
<name>A0A1G2ECS8_9BACT</name>
<dbReference type="SMART" id="SM00382">
    <property type="entry name" value="AAA"/>
    <property type="match status" value="1"/>
</dbReference>
<dbReference type="PROSITE" id="PS00211">
    <property type="entry name" value="ABC_TRANSPORTER_1"/>
    <property type="match status" value="1"/>
</dbReference>
<protein>
    <submittedName>
        <fullName evidence="5">Cell division ATP-binding protein FtsE</fullName>
    </submittedName>
</protein>
<dbReference type="InterPro" id="IPR017871">
    <property type="entry name" value="ABC_transporter-like_CS"/>
</dbReference>
<dbReference type="Pfam" id="PF00005">
    <property type="entry name" value="ABC_tran"/>
    <property type="match status" value="1"/>
</dbReference>
<dbReference type="Proteomes" id="UP000176406">
    <property type="component" value="Unassembled WGS sequence"/>
</dbReference>
<dbReference type="GO" id="GO:0022857">
    <property type="term" value="F:transmembrane transporter activity"/>
    <property type="evidence" value="ECO:0007669"/>
    <property type="project" value="TreeGrafter"/>
</dbReference>
<evidence type="ECO:0000256" key="1">
    <source>
        <dbReference type="ARBA" id="ARBA00005417"/>
    </source>
</evidence>
<dbReference type="InterPro" id="IPR003593">
    <property type="entry name" value="AAA+_ATPase"/>
</dbReference>
<dbReference type="AlphaFoldDB" id="A0A1G2ECS8"/>
<dbReference type="Gene3D" id="3.40.50.300">
    <property type="entry name" value="P-loop containing nucleotide triphosphate hydrolases"/>
    <property type="match status" value="1"/>
</dbReference>
<dbReference type="PANTHER" id="PTHR24220">
    <property type="entry name" value="IMPORT ATP-BINDING PROTEIN"/>
    <property type="match status" value="1"/>
</dbReference>